<dbReference type="Proteomes" id="UP000298284">
    <property type="component" value="Unassembled WGS sequence"/>
</dbReference>
<keyword evidence="2" id="KW-0808">Transferase</keyword>
<evidence type="ECO:0000259" key="1">
    <source>
        <dbReference type="PROSITE" id="PS51186"/>
    </source>
</evidence>
<dbReference type="RefSeq" id="WP_135532994.1">
    <property type="nucleotide sequence ID" value="NZ_SRKZ01000009.1"/>
</dbReference>
<dbReference type="SUPFAM" id="SSF55729">
    <property type="entry name" value="Acyl-CoA N-acyltransferases (Nat)"/>
    <property type="match status" value="1"/>
</dbReference>
<dbReference type="InterPro" id="IPR016181">
    <property type="entry name" value="Acyl_CoA_acyltransferase"/>
</dbReference>
<protein>
    <submittedName>
        <fullName evidence="2">GNAT family N-acetyltransferase</fullName>
    </submittedName>
</protein>
<dbReference type="OrthoDB" id="226313at2"/>
<dbReference type="PROSITE" id="PS51186">
    <property type="entry name" value="GNAT"/>
    <property type="match status" value="1"/>
</dbReference>
<dbReference type="SUPFAM" id="SSF88723">
    <property type="entry name" value="PIN domain-like"/>
    <property type="match status" value="1"/>
</dbReference>
<dbReference type="InterPro" id="IPR002716">
    <property type="entry name" value="PIN_dom"/>
</dbReference>
<organism evidence="2 3">
    <name type="scientific">Hymenobacter wooponensis</name>
    <dbReference type="NCBI Taxonomy" id="1525360"/>
    <lineage>
        <taxon>Bacteria</taxon>
        <taxon>Pseudomonadati</taxon>
        <taxon>Bacteroidota</taxon>
        <taxon>Cytophagia</taxon>
        <taxon>Cytophagales</taxon>
        <taxon>Hymenobacteraceae</taxon>
        <taxon>Hymenobacter</taxon>
    </lineage>
</organism>
<dbReference type="InterPro" id="IPR000182">
    <property type="entry name" value="GNAT_dom"/>
</dbReference>
<reference evidence="2 3" key="1">
    <citation type="submission" date="2019-04" db="EMBL/GenBank/DDBJ databases">
        <authorList>
            <person name="Feng G."/>
            <person name="Zhang J."/>
            <person name="Zhu H."/>
        </authorList>
    </citation>
    <scope>NUCLEOTIDE SEQUENCE [LARGE SCALE GENOMIC DNA]</scope>
    <source>
        <strain evidence="2 3">JCM 19491</strain>
    </source>
</reference>
<dbReference type="EMBL" id="SRKZ01000009">
    <property type="protein sequence ID" value="TGD77423.1"/>
    <property type="molecule type" value="Genomic_DNA"/>
</dbReference>
<evidence type="ECO:0000313" key="3">
    <source>
        <dbReference type="Proteomes" id="UP000298284"/>
    </source>
</evidence>
<dbReference type="GO" id="GO:0016747">
    <property type="term" value="F:acyltransferase activity, transferring groups other than amino-acyl groups"/>
    <property type="evidence" value="ECO:0007669"/>
    <property type="project" value="InterPro"/>
</dbReference>
<evidence type="ECO:0000313" key="2">
    <source>
        <dbReference type="EMBL" id="TGD77423.1"/>
    </source>
</evidence>
<dbReference type="AlphaFoldDB" id="A0A4Z0MCG6"/>
<dbReference type="Pfam" id="PF00583">
    <property type="entry name" value="Acetyltransf_1"/>
    <property type="match status" value="1"/>
</dbReference>
<sequence length="692" mass="78842">MQTEVRLLHASDTTLLDQVIDLADDNRGSLGFMPAQAFGPFARSGNIIVAVQGGKLLGYLLFRRVKTKYSAAITHLCVQEAARGQQVPRQLFDFLRELVKGVSAITLKCRRDYTFANKLWHRLGFIPRDEVTGRSLDGKPLTRWYYLFNTQLELFTAREEDERLRVVIDANVFYDLCGAQDATESKEAYSLLADWLQDDISLCVTDEIYHEIHRNQNRAVREANRKALRKFEELRYDKPRRDGILADIKTIIQRSDSERNKSDLTHLANAIAAKARYFITQDVAVIEQGESLFDRYGLLVRRPVDLVVDIDELKNNNKYVESRFVEHKTSFAPIKSRDITALTQNFIYHEGREKLNELRTKLRTFVASPELYQAEVWKANKSEMVQHAMTVWGVEGGGLDVALLRCKPNHSRLVERKLKELILNAAGRGLTYVKVSDPYISDTVRKALAEYRFFRDPSDDCWYRFLASGIRSLDELTAHLGDQLQQAGGLPEPLRQAFLAGETDTQSLFQAEKCLWPVKLAGAKVPCYIVPIQHRWARNLFDERMSEADIFGFDATLLFSRRNVYYRGATPRLPQAGRILWYVSKSKGGQQYGELRAASYVETVTIASAKSLFRKYEGLGVYKWSDIIALAKGNAHAPILCFEFADTELLPTPMSFGDLQKNLVTAGRKPNQLVGPIEISHELYLKLYAQTG</sequence>
<dbReference type="Pfam" id="PF13470">
    <property type="entry name" value="PIN_3"/>
    <property type="match status" value="1"/>
</dbReference>
<dbReference type="InterPro" id="IPR029060">
    <property type="entry name" value="PIN-like_dom_sf"/>
</dbReference>
<accession>A0A4Z0MCG6</accession>
<gene>
    <name evidence="2" type="ORF">EU557_23985</name>
</gene>
<keyword evidence="3" id="KW-1185">Reference proteome</keyword>
<dbReference type="CDD" id="cd04301">
    <property type="entry name" value="NAT_SF"/>
    <property type="match status" value="1"/>
</dbReference>
<comment type="caution">
    <text evidence="2">The sequence shown here is derived from an EMBL/GenBank/DDBJ whole genome shotgun (WGS) entry which is preliminary data.</text>
</comment>
<name>A0A4Z0MCG6_9BACT</name>
<feature type="domain" description="N-acetyltransferase" evidence="1">
    <location>
        <begin position="3"/>
        <end position="146"/>
    </location>
</feature>
<dbReference type="Gene3D" id="3.40.630.30">
    <property type="match status" value="1"/>
</dbReference>
<proteinExistence type="predicted"/>